<comment type="catalytic activity">
    <reaction evidence="6 7">
        <text>Release of N-terminal amino acids, preferentially methionine, from peptides and arylamides.</text>
        <dbReference type="EC" id="3.4.11.18"/>
    </reaction>
</comment>
<evidence type="ECO:0000313" key="9">
    <source>
        <dbReference type="EMBL" id="PRO64678.1"/>
    </source>
</evidence>
<feature type="binding site" evidence="6">
    <location>
        <position position="232"/>
    </location>
    <ligand>
        <name>a divalent metal cation</name>
        <dbReference type="ChEBI" id="CHEBI:60240"/>
        <label>2</label>
        <note>catalytic</note>
    </ligand>
</feature>
<feature type="binding site" evidence="6">
    <location>
        <position position="232"/>
    </location>
    <ligand>
        <name>a divalent metal cation</name>
        <dbReference type="ChEBI" id="CHEBI:60240"/>
        <label>1</label>
    </ligand>
</feature>
<keyword evidence="3 6" id="KW-0645">Protease</keyword>
<feature type="binding site" evidence="6">
    <location>
        <position position="175"/>
    </location>
    <ligand>
        <name>substrate</name>
    </ligand>
</feature>
<evidence type="ECO:0000256" key="4">
    <source>
        <dbReference type="ARBA" id="ARBA00022723"/>
    </source>
</evidence>
<dbReference type="GO" id="GO:0005829">
    <property type="term" value="C:cytosol"/>
    <property type="evidence" value="ECO:0007669"/>
    <property type="project" value="TreeGrafter"/>
</dbReference>
<proteinExistence type="inferred from homology"/>
<dbReference type="PROSITE" id="PS00680">
    <property type="entry name" value="MAP_1"/>
    <property type="match status" value="1"/>
</dbReference>
<dbReference type="Pfam" id="PF00557">
    <property type="entry name" value="Peptidase_M24"/>
    <property type="match status" value="1"/>
</dbReference>
<dbReference type="InterPro" id="IPR002467">
    <property type="entry name" value="Pept_M24A_MAP1"/>
</dbReference>
<feature type="domain" description="Peptidase M24" evidence="8">
    <location>
        <begin position="11"/>
        <end position="238"/>
    </location>
</feature>
<dbReference type="InterPro" id="IPR001714">
    <property type="entry name" value="Pept_M24_MAP"/>
</dbReference>
<comment type="caution">
    <text evidence="9">The sequence shown here is derived from an EMBL/GenBank/DDBJ whole genome shotgun (WGS) entry which is preliminary data.</text>
</comment>
<comment type="function">
    <text evidence="1 6">Removes the N-terminal methionine from nascent proteins. The N-terminal methionine is often cleaved when the second residue in the primary sequence is small and uncharged (Met-Ala-, Cys, Gly, Pro, Ser, Thr, or Val). Requires deformylation of the N(alpha)-formylated initiator methionine before it can be hydrolyzed.</text>
</comment>
<evidence type="ECO:0000256" key="1">
    <source>
        <dbReference type="ARBA" id="ARBA00002521"/>
    </source>
</evidence>
<dbReference type="InterPro" id="IPR036005">
    <property type="entry name" value="Creatinase/aminopeptidase-like"/>
</dbReference>
<reference evidence="9 10" key="1">
    <citation type="submission" date="2018-03" db="EMBL/GenBank/DDBJ databases">
        <title>Bacillus urumqiensis sp. nov., a moderately haloalkaliphilic bacterium isolated from a salt lake.</title>
        <authorList>
            <person name="Zhao B."/>
            <person name="Liao Z."/>
        </authorList>
    </citation>
    <scope>NUCLEOTIDE SEQUENCE [LARGE SCALE GENOMIC DNA]</scope>
    <source>
        <strain evidence="9 10">BZ-SZ-XJ18</strain>
    </source>
</reference>
<dbReference type="GO" id="GO:0004239">
    <property type="term" value="F:initiator methionyl aminopeptidase activity"/>
    <property type="evidence" value="ECO:0007669"/>
    <property type="project" value="UniProtKB-UniRule"/>
</dbReference>
<dbReference type="Gene3D" id="3.90.230.10">
    <property type="entry name" value="Creatinase/methionine aminopeptidase superfamily"/>
    <property type="match status" value="1"/>
</dbReference>
<dbReference type="CDD" id="cd01086">
    <property type="entry name" value="MetAP1"/>
    <property type="match status" value="1"/>
</dbReference>
<dbReference type="EC" id="3.4.11.18" evidence="6 7"/>
<keyword evidence="2 6" id="KW-0031">Aminopeptidase</keyword>
<dbReference type="EMBL" id="PVNS01000013">
    <property type="protein sequence ID" value="PRO64678.1"/>
    <property type="molecule type" value="Genomic_DNA"/>
</dbReference>
<dbReference type="GO" id="GO:0006508">
    <property type="term" value="P:proteolysis"/>
    <property type="evidence" value="ECO:0007669"/>
    <property type="project" value="UniProtKB-KW"/>
</dbReference>
<protein>
    <recommendedName>
        <fullName evidence="6 7">Methionine aminopeptidase</fullName>
        <shortName evidence="6">MAP</shortName>
        <shortName evidence="6">MetAP</shortName>
        <ecNumber evidence="6 7">3.4.11.18</ecNumber>
    </recommendedName>
    <alternativeName>
        <fullName evidence="6">Peptidase M</fullName>
    </alternativeName>
</protein>
<keyword evidence="4 6" id="KW-0479">Metal-binding</keyword>
<organism evidence="9 10">
    <name type="scientific">Alkalicoccus urumqiensis</name>
    <name type="common">Bacillus urumqiensis</name>
    <dbReference type="NCBI Taxonomy" id="1548213"/>
    <lineage>
        <taxon>Bacteria</taxon>
        <taxon>Bacillati</taxon>
        <taxon>Bacillota</taxon>
        <taxon>Bacilli</taxon>
        <taxon>Bacillales</taxon>
        <taxon>Bacillaceae</taxon>
        <taxon>Alkalicoccus</taxon>
    </lineage>
</organism>
<dbReference type="PANTHER" id="PTHR43330">
    <property type="entry name" value="METHIONINE AMINOPEPTIDASE"/>
    <property type="match status" value="1"/>
</dbReference>
<feature type="binding site" evidence="6">
    <location>
        <position position="201"/>
    </location>
    <ligand>
        <name>a divalent metal cation</name>
        <dbReference type="ChEBI" id="CHEBI:60240"/>
        <label>2</label>
        <note>catalytic</note>
    </ligand>
</feature>
<gene>
    <name evidence="6 9" type="primary">map</name>
    <name evidence="9" type="ORF">C6I21_13305</name>
</gene>
<evidence type="ECO:0000256" key="7">
    <source>
        <dbReference type="RuleBase" id="RU003653"/>
    </source>
</evidence>
<dbReference type="AlphaFoldDB" id="A0A2P6MEI4"/>
<feature type="binding site" evidence="6">
    <location>
        <position position="77"/>
    </location>
    <ligand>
        <name>substrate</name>
    </ligand>
</feature>
<feature type="binding site" evidence="6">
    <location>
        <position position="94"/>
    </location>
    <ligand>
        <name>a divalent metal cation</name>
        <dbReference type="ChEBI" id="CHEBI:60240"/>
        <label>1</label>
    </ligand>
</feature>
<evidence type="ECO:0000256" key="5">
    <source>
        <dbReference type="ARBA" id="ARBA00022801"/>
    </source>
</evidence>
<dbReference type="Proteomes" id="UP000243650">
    <property type="component" value="Unassembled WGS sequence"/>
</dbReference>
<feature type="binding site" evidence="6">
    <location>
        <position position="105"/>
    </location>
    <ligand>
        <name>a divalent metal cation</name>
        <dbReference type="ChEBI" id="CHEBI:60240"/>
        <label>2</label>
        <note>catalytic</note>
    </ligand>
</feature>
<feature type="binding site" evidence="6">
    <location>
        <position position="168"/>
    </location>
    <ligand>
        <name>a divalent metal cation</name>
        <dbReference type="ChEBI" id="CHEBI:60240"/>
        <label>2</label>
        <note>catalytic</note>
    </ligand>
</feature>
<dbReference type="RefSeq" id="WP_105959978.1">
    <property type="nucleotide sequence ID" value="NZ_PVNS01000013.1"/>
</dbReference>
<dbReference type="GO" id="GO:0070006">
    <property type="term" value="F:metalloaminopeptidase activity"/>
    <property type="evidence" value="ECO:0007669"/>
    <property type="project" value="UniProtKB-UniRule"/>
</dbReference>
<dbReference type="PANTHER" id="PTHR43330:SF17">
    <property type="entry name" value="METHIONINE AMINOPEPTIDASE"/>
    <property type="match status" value="1"/>
</dbReference>
<evidence type="ECO:0000313" key="10">
    <source>
        <dbReference type="Proteomes" id="UP000243650"/>
    </source>
</evidence>
<dbReference type="PRINTS" id="PR00599">
    <property type="entry name" value="MAPEPTIDASE"/>
</dbReference>
<dbReference type="GO" id="GO:0046872">
    <property type="term" value="F:metal ion binding"/>
    <property type="evidence" value="ECO:0007669"/>
    <property type="project" value="UniProtKB-UniRule"/>
</dbReference>
<comment type="cofactor">
    <cofactor evidence="6">
        <name>Co(2+)</name>
        <dbReference type="ChEBI" id="CHEBI:48828"/>
    </cofactor>
    <cofactor evidence="6">
        <name>Zn(2+)</name>
        <dbReference type="ChEBI" id="CHEBI:29105"/>
    </cofactor>
    <cofactor evidence="6">
        <name>Mn(2+)</name>
        <dbReference type="ChEBI" id="CHEBI:29035"/>
    </cofactor>
    <cofactor evidence="6">
        <name>Fe(2+)</name>
        <dbReference type="ChEBI" id="CHEBI:29033"/>
    </cofactor>
    <text evidence="6">Binds 2 divalent metal cations per subunit. Has a high-affinity and a low affinity metal-binding site. The true nature of the physiological cofactor is under debate. The enzyme is active with cobalt, zinc, manganese or divalent iron ions. Most likely, methionine aminopeptidases function as mononuclear Fe(2+)-metalloproteases under physiological conditions, and the catalytically relevant metal-binding site has been assigned to the histidine-containing high-affinity site.</text>
</comment>
<dbReference type="HAMAP" id="MF_01974">
    <property type="entry name" value="MetAP_1"/>
    <property type="match status" value="1"/>
</dbReference>
<sequence length="256" mass="28218">MIQRKSSREIELMKEAGVLVASIHKKIAEMIKPGITTKEIDAFVEKTLEAHGATAAQKGYQGYEFATCASINDEICHGFPRREKLKEGDVVTMDFVVELNGGLADSAWTYEVGSVPEEIKTLNRVTKEALYKGIEQARHGNRIGDIGAAIEAHVEPYGFGIVRDFAGHGIGPTIHEEPNIPHYGKAGRGVRLKEGMVITIEPMINTGGWESKMDNNGWTARTRDGSLSSQYEHTLVIQKGEPIITTEQDRTDLLDL</sequence>
<comment type="similarity">
    <text evidence="6">Belongs to the peptidase M24A family. Methionine aminopeptidase type 1 subfamily.</text>
</comment>
<dbReference type="OrthoDB" id="9802055at2"/>
<name>A0A2P6MEI4_ALKUR</name>
<accession>A0A2P6MEI4</accession>
<comment type="subunit">
    <text evidence="6">Monomer.</text>
</comment>
<evidence type="ECO:0000256" key="6">
    <source>
        <dbReference type="HAMAP-Rule" id="MF_01974"/>
    </source>
</evidence>
<dbReference type="NCBIfam" id="TIGR00500">
    <property type="entry name" value="met_pdase_I"/>
    <property type="match status" value="1"/>
</dbReference>
<dbReference type="SUPFAM" id="SSF55920">
    <property type="entry name" value="Creatinase/aminopeptidase"/>
    <property type="match status" value="1"/>
</dbReference>
<evidence type="ECO:0000259" key="8">
    <source>
        <dbReference type="Pfam" id="PF00557"/>
    </source>
</evidence>
<dbReference type="InterPro" id="IPR000994">
    <property type="entry name" value="Pept_M24"/>
</dbReference>
<evidence type="ECO:0000256" key="3">
    <source>
        <dbReference type="ARBA" id="ARBA00022670"/>
    </source>
</evidence>
<keyword evidence="10" id="KW-1185">Reference proteome</keyword>
<keyword evidence="5 6" id="KW-0378">Hydrolase</keyword>
<feature type="binding site" evidence="6">
    <location>
        <position position="105"/>
    </location>
    <ligand>
        <name>a divalent metal cation</name>
        <dbReference type="ChEBI" id="CHEBI:60240"/>
        <label>1</label>
    </ligand>
</feature>
<evidence type="ECO:0000256" key="2">
    <source>
        <dbReference type="ARBA" id="ARBA00022438"/>
    </source>
</evidence>